<sequence length="87" mass="10111">MASEVLIGAQDGCPSVHSQVLRTIHVSSSRRFPRSSNKNPYFVFYYRQVKWCGSLWLENRSIMCLQLRIIGFQHNLLTLDVVTYMDT</sequence>
<name>A0A1J8R7I2_9AGAM</name>
<keyword evidence="2" id="KW-1185">Reference proteome</keyword>
<organism evidence="1 2">
    <name type="scientific">Rhizopogon vesiculosus</name>
    <dbReference type="NCBI Taxonomy" id="180088"/>
    <lineage>
        <taxon>Eukaryota</taxon>
        <taxon>Fungi</taxon>
        <taxon>Dikarya</taxon>
        <taxon>Basidiomycota</taxon>
        <taxon>Agaricomycotina</taxon>
        <taxon>Agaricomycetes</taxon>
        <taxon>Agaricomycetidae</taxon>
        <taxon>Boletales</taxon>
        <taxon>Suillineae</taxon>
        <taxon>Rhizopogonaceae</taxon>
        <taxon>Rhizopogon</taxon>
    </lineage>
</organism>
<comment type="caution">
    <text evidence="1">The sequence shown here is derived from an EMBL/GenBank/DDBJ whole genome shotgun (WGS) entry which is preliminary data.</text>
</comment>
<dbReference type="AlphaFoldDB" id="A0A1J8R7I2"/>
<dbReference type="Proteomes" id="UP000183567">
    <property type="component" value="Unassembled WGS sequence"/>
</dbReference>
<reference evidence="1 2" key="1">
    <citation type="submission" date="2016-03" db="EMBL/GenBank/DDBJ databases">
        <title>Comparative genomics of the ectomycorrhizal sister species Rhizopogon vinicolor and Rhizopogon vesiculosus (Basidiomycota: Boletales) reveals a divergence of the mating type B locus.</title>
        <authorList>
            <person name="Mujic A.B."/>
            <person name="Kuo A."/>
            <person name="Tritt A."/>
            <person name="Lipzen A."/>
            <person name="Chen C."/>
            <person name="Johnson J."/>
            <person name="Sharma A."/>
            <person name="Barry K."/>
            <person name="Grigoriev I.V."/>
            <person name="Spatafora J.W."/>
        </authorList>
    </citation>
    <scope>NUCLEOTIDE SEQUENCE [LARGE SCALE GENOMIC DNA]</scope>
    <source>
        <strain evidence="1 2">AM-OR11-056</strain>
    </source>
</reference>
<dbReference type="EMBL" id="LVVM01000840">
    <property type="protein sequence ID" value="OJA19844.1"/>
    <property type="molecule type" value="Genomic_DNA"/>
</dbReference>
<gene>
    <name evidence="1" type="ORF">AZE42_13721</name>
</gene>
<protein>
    <submittedName>
        <fullName evidence="1">Uncharacterized protein</fullName>
    </submittedName>
</protein>
<evidence type="ECO:0000313" key="2">
    <source>
        <dbReference type="Proteomes" id="UP000183567"/>
    </source>
</evidence>
<accession>A0A1J8R7I2</accession>
<evidence type="ECO:0000313" key="1">
    <source>
        <dbReference type="EMBL" id="OJA19844.1"/>
    </source>
</evidence>
<proteinExistence type="predicted"/>